<evidence type="ECO:0000256" key="9">
    <source>
        <dbReference type="HAMAP-Rule" id="MF_01038"/>
    </source>
</evidence>
<comment type="similarity">
    <text evidence="4 9">Belongs to the BPG-independent phosphoglycerate mutase family.</text>
</comment>
<proteinExistence type="inferred from homology"/>
<feature type="binding site" evidence="9 12">
    <location>
        <position position="196"/>
    </location>
    <ligand>
        <name>substrate</name>
    </ligand>
</feature>
<comment type="pathway">
    <text evidence="3 9">Carbohydrate degradation; glycolysis; pyruvate from D-glyceraldehyde 3-phosphate: step 3/5.</text>
</comment>
<dbReference type="Gene3D" id="3.40.1450.10">
    <property type="entry name" value="BPG-independent phosphoglycerate mutase, domain B"/>
    <property type="match status" value="1"/>
</dbReference>
<comment type="subunit">
    <text evidence="9">Monomer.</text>
</comment>
<dbReference type="EC" id="5.4.2.12" evidence="9 10"/>
<dbReference type="GO" id="GO:0006007">
    <property type="term" value="P:glucose catabolic process"/>
    <property type="evidence" value="ECO:0007669"/>
    <property type="project" value="InterPro"/>
</dbReference>
<dbReference type="Pfam" id="PF01676">
    <property type="entry name" value="Metalloenzyme"/>
    <property type="match status" value="1"/>
</dbReference>
<name>A0A6F8PK71_9GAMM</name>
<evidence type="ECO:0000313" key="16">
    <source>
        <dbReference type="EMBL" id="BBP42495.1"/>
    </source>
</evidence>
<feature type="binding site" evidence="9 13">
    <location>
        <position position="470"/>
    </location>
    <ligand>
        <name>Mn(2+)</name>
        <dbReference type="ChEBI" id="CHEBI:29035"/>
        <label>1</label>
    </ligand>
</feature>
<feature type="binding site" evidence="9 13">
    <location>
        <position position="452"/>
    </location>
    <ligand>
        <name>Mn(2+)</name>
        <dbReference type="ChEBI" id="CHEBI:29035"/>
        <label>2</label>
    </ligand>
</feature>
<feature type="domain" description="Metalloenzyme" evidence="14">
    <location>
        <begin position="12"/>
        <end position="506"/>
    </location>
</feature>
<organism evidence="16 17">
    <name type="scientific">Thiosulfativibrio zosterae</name>
    <dbReference type="NCBI Taxonomy" id="2675053"/>
    <lineage>
        <taxon>Bacteria</taxon>
        <taxon>Pseudomonadati</taxon>
        <taxon>Pseudomonadota</taxon>
        <taxon>Gammaproteobacteria</taxon>
        <taxon>Thiotrichales</taxon>
        <taxon>Piscirickettsiaceae</taxon>
        <taxon>Thiosulfativibrio</taxon>
    </lineage>
</organism>
<keyword evidence="8 9" id="KW-0413">Isomerase</keyword>
<feature type="binding site" evidence="9 13">
    <location>
        <position position="414"/>
    </location>
    <ligand>
        <name>Mn(2+)</name>
        <dbReference type="ChEBI" id="CHEBI:29035"/>
        <label>1</label>
    </ligand>
</feature>
<dbReference type="GO" id="GO:0005829">
    <property type="term" value="C:cytosol"/>
    <property type="evidence" value="ECO:0007669"/>
    <property type="project" value="TreeGrafter"/>
</dbReference>
<evidence type="ECO:0000256" key="5">
    <source>
        <dbReference type="ARBA" id="ARBA00022723"/>
    </source>
</evidence>
<dbReference type="SUPFAM" id="SSF64158">
    <property type="entry name" value="2,3-Bisphosphoglycerate-independent phosphoglycerate mutase, substrate-binding domain"/>
    <property type="match status" value="1"/>
</dbReference>
<dbReference type="InterPro" id="IPR036646">
    <property type="entry name" value="PGAM_B_sf"/>
</dbReference>
<dbReference type="UniPathway" id="UPA00109">
    <property type="reaction ID" value="UER00186"/>
</dbReference>
<evidence type="ECO:0000313" key="17">
    <source>
        <dbReference type="Proteomes" id="UP000501466"/>
    </source>
</evidence>
<dbReference type="PIRSF" id="PIRSF001492">
    <property type="entry name" value="IPGAM"/>
    <property type="match status" value="1"/>
</dbReference>
<comment type="catalytic activity">
    <reaction evidence="1 9">
        <text>(2R)-2-phosphoglycerate = (2R)-3-phosphoglycerate</text>
        <dbReference type="Rhea" id="RHEA:15901"/>
        <dbReference type="ChEBI" id="CHEBI:58272"/>
        <dbReference type="ChEBI" id="CHEBI:58289"/>
        <dbReference type="EC" id="5.4.2.12"/>
    </reaction>
</comment>
<evidence type="ECO:0000256" key="6">
    <source>
        <dbReference type="ARBA" id="ARBA00023152"/>
    </source>
</evidence>
<comment type="cofactor">
    <cofactor evidence="9">
        <name>Mn(2+)</name>
        <dbReference type="ChEBI" id="CHEBI:29035"/>
    </cofactor>
    <text evidence="9">Binds 2 manganese ions per subunit.</text>
</comment>
<comment type="function">
    <text evidence="2 9">Catalyzes the interconversion of 2-phosphoglycerate and 3-phosphoglycerate.</text>
</comment>
<evidence type="ECO:0000256" key="1">
    <source>
        <dbReference type="ARBA" id="ARBA00000370"/>
    </source>
</evidence>
<dbReference type="Gene3D" id="3.40.720.10">
    <property type="entry name" value="Alkaline Phosphatase, subunit A"/>
    <property type="match status" value="1"/>
</dbReference>
<evidence type="ECO:0000256" key="3">
    <source>
        <dbReference type="ARBA" id="ARBA00004798"/>
    </source>
</evidence>
<dbReference type="Proteomes" id="UP000501466">
    <property type="component" value="Chromosome"/>
</dbReference>
<evidence type="ECO:0000256" key="12">
    <source>
        <dbReference type="PIRSR" id="PIRSR001492-2"/>
    </source>
</evidence>
<feature type="binding site" evidence="9 13">
    <location>
        <position position="18"/>
    </location>
    <ligand>
        <name>Mn(2+)</name>
        <dbReference type="ChEBI" id="CHEBI:29035"/>
        <label>2</label>
    </ligand>
</feature>
<dbReference type="InterPro" id="IPR017850">
    <property type="entry name" value="Alkaline_phosphatase_core_sf"/>
</dbReference>
<keyword evidence="6 9" id="KW-0324">Glycolysis</keyword>
<feature type="binding site" evidence="9 13">
    <location>
        <position position="451"/>
    </location>
    <ligand>
        <name>Mn(2+)</name>
        <dbReference type="ChEBI" id="CHEBI:29035"/>
        <label>2</label>
    </ligand>
</feature>
<evidence type="ECO:0000256" key="11">
    <source>
        <dbReference type="PIRSR" id="PIRSR001492-1"/>
    </source>
</evidence>
<evidence type="ECO:0000259" key="15">
    <source>
        <dbReference type="Pfam" id="PF06415"/>
    </source>
</evidence>
<dbReference type="AlphaFoldDB" id="A0A6F8PK71"/>
<evidence type="ECO:0000256" key="10">
    <source>
        <dbReference type="NCBIfam" id="TIGR01307"/>
    </source>
</evidence>
<sequence length="521" mass="57393">MSHKPTIKHRPTGLLILDGWGYRQETENNAIAMANTPNWDALLENHPHTTIFTSGMNVGLPDGQMGNSEVGHMNLGAGRVVYQELTRIQKDIDDGRFFNNNSLLQAIDTAVSRKKKVHILGLLSDGGVHSHINHIKASIKLACERGAEVFIHAFTDGRDTAPQSALIYIAELEDFLKAYPKAKIVSITGRYFALDRDNRWDRVKKAYDVISAGISEFTAETAAQAVEAAYARDENDEFVQATEIKAAGAESVKIQDGDSVIFMNFRSDRARQLTEAFINEDFSEFHKVNAPILSEFVTLTEYKKTFEKFGVLVAYRSTKLLNTYGEYVSKLGLKQLRIAETEKYAHVTFFFNGGVEQPNENEDRTLINSPKVATYDLQPEMSLPELTEKLVAAIESNQYDTFICNIANPDMVGHTGVIPACIKAAEAVDLALGKIVAAMQAAGGDLLVTADHGNMEMMVEPSTGEPLTSHTTLPVPFVYVGNQNITMREGGILADVSPTLLALMDIPKPEEMTGTSICIKK</sequence>
<dbReference type="EMBL" id="AP021888">
    <property type="protein sequence ID" value="BBP42495.1"/>
    <property type="molecule type" value="Genomic_DNA"/>
</dbReference>
<feature type="active site" description="Phosphoserine intermediate" evidence="9 11">
    <location>
        <position position="68"/>
    </location>
</feature>
<keyword evidence="17" id="KW-1185">Reference proteome</keyword>
<keyword evidence="7 9" id="KW-0464">Manganese</keyword>
<evidence type="ECO:0000259" key="14">
    <source>
        <dbReference type="Pfam" id="PF01676"/>
    </source>
</evidence>
<evidence type="ECO:0000256" key="2">
    <source>
        <dbReference type="ARBA" id="ARBA00002315"/>
    </source>
</evidence>
<evidence type="ECO:0000256" key="13">
    <source>
        <dbReference type="PIRSR" id="PIRSR001492-3"/>
    </source>
</evidence>
<dbReference type="PANTHER" id="PTHR31637">
    <property type="entry name" value="2,3-BISPHOSPHOGLYCERATE-INDEPENDENT PHOSPHOGLYCERATE MUTASE"/>
    <property type="match status" value="1"/>
</dbReference>
<dbReference type="InterPro" id="IPR011258">
    <property type="entry name" value="BPG-indep_PGM_N"/>
</dbReference>
<dbReference type="HAMAP" id="MF_01038">
    <property type="entry name" value="GpmI"/>
    <property type="match status" value="1"/>
</dbReference>
<evidence type="ECO:0000256" key="4">
    <source>
        <dbReference type="ARBA" id="ARBA00008819"/>
    </source>
</evidence>
<dbReference type="GO" id="GO:0030145">
    <property type="term" value="F:manganese ion binding"/>
    <property type="evidence" value="ECO:0007669"/>
    <property type="project" value="UniProtKB-UniRule"/>
</dbReference>
<feature type="binding site" evidence="9 12">
    <location>
        <position position="190"/>
    </location>
    <ligand>
        <name>substrate</name>
    </ligand>
</feature>
<feature type="binding site" evidence="9 12">
    <location>
        <begin position="158"/>
        <end position="159"/>
    </location>
    <ligand>
        <name>substrate</name>
    </ligand>
</feature>
<dbReference type="PANTHER" id="PTHR31637:SF0">
    <property type="entry name" value="2,3-BISPHOSPHOGLYCERATE-INDEPENDENT PHOSPHOGLYCERATE MUTASE"/>
    <property type="match status" value="1"/>
</dbReference>
<gene>
    <name evidence="9 16" type="primary">gpmI</name>
    <name evidence="16" type="ORF">THMIRHAT_02410</name>
</gene>
<feature type="domain" description="BPG-independent PGAM N-terminal" evidence="15">
    <location>
        <begin position="88"/>
        <end position="304"/>
    </location>
</feature>
<dbReference type="InterPro" id="IPR005995">
    <property type="entry name" value="Pgm_bpd_ind"/>
</dbReference>
<dbReference type="SUPFAM" id="SSF53649">
    <property type="entry name" value="Alkaline phosphatase-like"/>
    <property type="match status" value="1"/>
</dbReference>
<dbReference type="InterPro" id="IPR006124">
    <property type="entry name" value="Metalloenzyme"/>
</dbReference>
<feature type="binding site" evidence="9 12">
    <location>
        <begin position="266"/>
        <end position="269"/>
    </location>
    <ligand>
        <name>substrate</name>
    </ligand>
</feature>
<accession>A0A6F8PK71</accession>
<dbReference type="RefSeq" id="WP_173289976.1">
    <property type="nucleotide sequence ID" value="NZ_AP021888.1"/>
</dbReference>
<feature type="binding site" evidence="9 12">
    <location>
        <position position="129"/>
    </location>
    <ligand>
        <name>substrate</name>
    </ligand>
</feature>
<evidence type="ECO:0000256" key="8">
    <source>
        <dbReference type="ARBA" id="ARBA00023235"/>
    </source>
</evidence>
<keyword evidence="5 9" id="KW-0479">Metal-binding</keyword>
<dbReference type="GO" id="GO:0004619">
    <property type="term" value="F:phosphoglycerate mutase activity"/>
    <property type="evidence" value="ECO:0007669"/>
    <property type="project" value="UniProtKB-UniRule"/>
</dbReference>
<dbReference type="NCBIfam" id="TIGR01307">
    <property type="entry name" value="pgm_bpd_ind"/>
    <property type="match status" value="1"/>
</dbReference>
<dbReference type="FunFam" id="3.40.1450.10:FF:000002">
    <property type="entry name" value="2,3-bisphosphoglycerate-independent phosphoglycerate mutase"/>
    <property type="match status" value="1"/>
</dbReference>
<feature type="binding site" evidence="9 13">
    <location>
        <position position="410"/>
    </location>
    <ligand>
        <name>Mn(2+)</name>
        <dbReference type="ChEBI" id="CHEBI:29035"/>
        <label>1</label>
    </ligand>
</feature>
<evidence type="ECO:0000256" key="7">
    <source>
        <dbReference type="ARBA" id="ARBA00023211"/>
    </source>
</evidence>
<dbReference type="GO" id="GO:0006096">
    <property type="term" value="P:glycolytic process"/>
    <property type="evidence" value="ECO:0007669"/>
    <property type="project" value="UniProtKB-UniRule"/>
</dbReference>
<dbReference type="CDD" id="cd16010">
    <property type="entry name" value="iPGM"/>
    <property type="match status" value="1"/>
</dbReference>
<reference evidence="17" key="1">
    <citation type="submission" date="2019-11" db="EMBL/GenBank/DDBJ databases">
        <title>Isolation and characterization of two novel species in the genus Thiomicrorhabdus.</title>
        <authorList>
            <person name="Mochizuki J."/>
            <person name="Kojima H."/>
            <person name="Fukui M."/>
        </authorList>
    </citation>
    <scope>NUCLEOTIDE SEQUENCE [LARGE SCALE GENOMIC DNA]</scope>
    <source>
        <strain evidence="17">AkT22</strain>
    </source>
</reference>
<dbReference type="Pfam" id="PF06415">
    <property type="entry name" value="iPGM_N"/>
    <property type="match status" value="1"/>
</dbReference>
<dbReference type="KEGG" id="tzo:THMIRHAT_02410"/>
<feature type="binding site" evidence="9 12">
    <location>
        <position position="343"/>
    </location>
    <ligand>
        <name>substrate</name>
    </ligand>
</feature>
<protein>
    <recommendedName>
        <fullName evidence="9 10">2,3-bisphosphoglycerate-independent phosphoglycerate mutase</fullName>
        <shortName evidence="9">BPG-independent PGAM</shortName>
        <shortName evidence="9">Phosphoglyceromutase</shortName>
        <shortName evidence="9">iPGM</shortName>
        <ecNumber evidence="9 10">5.4.2.12</ecNumber>
    </recommendedName>
</protein>
<feature type="binding site" evidence="9 13">
    <location>
        <position position="68"/>
    </location>
    <ligand>
        <name>Mn(2+)</name>
        <dbReference type="ChEBI" id="CHEBI:29035"/>
        <label>2</label>
    </ligand>
</feature>